<dbReference type="PANTHER" id="PTHR24305">
    <property type="entry name" value="CYTOCHROME P450"/>
    <property type="match status" value="1"/>
</dbReference>
<dbReference type="PRINTS" id="PR00463">
    <property type="entry name" value="EP450I"/>
</dbReference>
<gene>
    <name evidence="10" type="ORF">F5Z01DRAFT_691925</name>
</gene>
<feature type="region of interest" description="Disordered" evidence="8">
    <location>
        <begin position="382"/>
        <end position="405"/>
    </location>
</feature>
<dbReference type="AlphaFoldDB" id="A0A9P7ZH52"/>
<dbReference type="SUPFAM" id="SSF48264">
    <property type="entry name" value="Cytochrome P450"/>
    <property type="match status" value="1"/>
</dbReference>
<dbReference type="InterPro" id="IPR036396">
    <property type="entry name" value="Cyt_P450_sf"/>
</dbReference>
<keyword evidence="11" id="KW-1185">Reference proteome</keyword>
<dbReference type="GeneID" id="70297072"/>
<evidence type="ECO:0000256" key="8">
    <source>
        <dbReference type="SAM" id="MobiDB-lite"/>
    </source>
</evidence>
<feature type="transmembrane region" description="Helical" evidence="9">
    <location>
        <begin position="6"/>
        <end position="26"/>
    </location>
</feature>
<evidence type="ECO:0000256" key="9">
    <source>
        <dbReference type="SAM" id="Phobius"/>
    </source>
</evidence>
<keyword evidence="7" id="KW-0560">Oxidoreductase</keyword>
<dbReference type="InterPro" id="IPR050121">
    <property type="entry name" value="Cytochrome_P450_monoxygenase"/>
</dbReference>
<dbReference type="InterPro" id="IPR002401">
    <property type="entry name" value="Cyt_P450_E_grp-I"/>
</dbReference>
<feature type="binding site" description="axial binding residue" evidence="6">
    <location>
        <position position="527"/>
    </location>
    <ligand>
        <name>heme</name>
        <dbReference type="ChEBI" id="CHEBI:30413"/>
    </ligand>
    <ligandPart>
        <name>Fe</name>
        <dbReference type="ChEBI" id="CHEBI:18248"/>
    </ligandPart>
</feature>
<dbReference type="PANTHER" id="PTHR24305:SF232">
    <property type="entry name" value="P450, PUTATIVE (EUROFUNG)-RELATED"/>
    <property type="match status" value="1"/>
</dbReference>
<dbReference type="Gene3D" id="1.10.630.10">
    <property type="entry name" value="Cytochrome P450"/>
    <property type="match status" value="1"/>
</dbReference>
<reference evidence="10" key="1">
    <citation type="journal article" date="2021" name="IMA Fungus">
        <title>Genomic characterization of three marine fungi, including Emericellopsis atlantica sp. nov. with signatures of a generalist lifestyle and marine biomass degradation.</title>
        <authorList>
            <person name="Hagestad O.C."/>
            <person name="Hou L."/>
            <person name="Andersen J.H."/>
            <person name="Hansen E.H."/>
            <person name="Altermark B."/>
            <person name="Li C."/>
            <person name="Kuhnert E."/>
            <person name="Cox R.J."/>
            <person name="Crous P.W."/>
            <person name="Spatafora J.W."/>
            <person name="Lail K."/>
            <person name="Amirebrahimi M."/>
            <person name="Lipzen A."/>
            <person name="Pangilinan J."/>
            <person name="Andreopoulos W."/>
            <person name="Hayes R.D."/>
            <person name="Ng V."/>
            <person name="Grigoriev I.V."/>
            <person name="Jackson S.A."/>
            <person name="Sutton T.D.S."/>
            <person name="Dobson A.D.W."/>
            <person name="Rama T."/>
        </authorList>
    </citation>
    <scope>NUCLEOTIDE SEQUENCE</scope>
    <source>
        <strain evidence="10">TS7</strain>
    </source>
</reference>
<keyword evidence="9" id="KW-1133">Transmembrane helix</keyword>
<dbReference type="EMBL" id="MU251267">
    <property type="protein sequence ID" value="KAG9251582.1"/>
    <property type="molecule type" value="Genomic_DNA"/>
</dbReference>
<dbReference type="GO" id="GO:0005506">
    <property type="term" value="F:iron ion binding"/>
    <property type="evidence" value="ECO:0007669"/>
    <property type="project" value="InterPro"/>
</dbReference>
<proteinExistence type="inferred from homology"/>
<name>A0A9P7ZH52_9HYPO</name>
<keyword evidence="9" id="KW-0812">Transmembrane</keyword>
<evidence type="ECO:0000256" key="4">
    <source>
        <dbReference type="ARBA" id="ARBA00022723"/>
    </source>
</evidence>
<sequence>MAPLHVPSYTTVCLVAAVPVLLYALYRFLLPSPFPNIPYDKEGARSLFGDIPAMLRKGGQAPLDWLITRAYTSGAGPLSQVFLVPFGRPVLLLMDFHESNDVMMRRKEWDRSDWSIDFLKGVLPKHQINLKTGPEWKAHRRLLQDLMSPRFLYDTAAPNLYRSVEKLVALWQCKADMAQGKPFDAALDVFFTALDGAIEFGYGEGFSHRSIDPQLAALRDSKASTTTMCQAATREGQGVVEFQQAPVDDTVMALLHSADAIEEVGHWPWPRLGWWWYWSKPSSRREAALRKNLNGHQVELAVQRMQEQKESGGVFRSAVDCMVDRERRFAEKEGRQPVFWSETMDNEMTGFIVAGHDTTSTTISWGLKLLADHPEAQSRLRQALRDAHAPAAQEGRAPTHSEIAKGSVPLLDATIEEILRLGGTTTMLERQCNSDTTILGHHVPKGTLLIMAQRGPSITAPSQTSNASKSYGSDQAAGGSYQVPNWNEEDVAQFKPERWLTKDDKGEVVYDSQAGPMLSFGAGLRGCFGRRLAYVQLKLLVTMLVWHFEFLACPEELSSYARVEGLTQKPEFCYVRLQRAV</sequence>
<dbReference type="Pfam" id="PF00067">
    <property type="entry name" value="p450"/>
    <property type="match status" value="2"/>
</dbReference>
<keyword evidence="7" id="KW-0503">Monooxygenase</keyword>
<accession>A0A9P7ZH52</accession>
<feature type="region of interest" description="Disordered" evidence="8">
    <location>
        <begin position="458"/>
        <end position="482"/>
    </location>
</feature>
<feature type="compositionally biased region" description="Polar residues" evidence="8">
    <location>
        <begin position="459"/>
        <end position="473"/>
    </location>
</feature>
<evidence type="ECO:0000256" key="7">
    <source>
        <dbReference type="RuleBase" id="RU000461"/>
    </source>
</evidence>
<dbReference type="OrthoDB" id="1470350at2759"/>
<dbReference type="RefSeq" id="XP_046115506.1">
    <property type="nucleotide sequence ID" value="XM_046266169.1"/>
</dbReference>
<dbReference type="PROSITE" id="PS00086">
    <property type="entry name" value="CYTOCHROME_P450"/>
    <property type="match status" value="1"/>
</dbReference>
<dbReference type="InterPro" id="IPR017972">
    <property type="entry name" value="Cyt_P450_CS"/>
</dbReference>
<keyword evidence="3 6" id="KW-0349">Heme</keyword>
<dbReference type="PRINTS" id="PR00385">
    <property type="entry name" value="P450"/>
</dbReference>
<evidence type="ECO:0000256" key="3">
    <source>
        <dbReference type="ARBA" id="ARBA00022617"/>
    </source>
</evidence>
<evidence type="ECO:0000256" key="6">
    <source>
        <dbReference type="PIRSR" id="PIRSR602401-1"/>
    </source>
</evidence>
<dbReference type="Proteomes" id="UP000887229">
    <property type="component" value="Unassembled WGS sequence"/>
</dbReference>
<evidence type="ECO:0000313" key="11">
    <source>
        <dbReference type="Proteomes" id="UP000887229"/>
    </source>
</evidence>
<evidence type="ECO:0000256" key="5">
    <source>
        <dbReference type="ARBA" id="ARBA00023004"/>
    </source>
</evidence>
<keyword evidence="4 6" id="KW-0479">Metal-binding</keyword>
<comment type="similarity">
    <text evidence="2 7">Belongs to the cytochrome P450 family.</text>
</comment>
<protein>
    <submittedName>
        <fullName evidence="10">Cytochrome P450</fullName>
    </submittedName>
</protein>
<dbReference type="InterPro" id="IPR001128">
    <property type="entry name" value="Cyt_P450"/>
</dbReference>
<comment type="caution">
    <text evidence="10">The sequence shown here is derived from an EMBL/GenBank/DDBJ whole genome shotgun (WGS) entry which is preliminary data.</text>
</comment>
<evidence type="ECO:0000256" key="2">
    <source>
        <dbReference type="ARBA" id="ARBA00010617"/>
    </source>
</evidence>
<keyword evidence="5 6" id="KW-0408">Iron</keyword>
<dbReference type="GO" id="GO:0004497">
    <property type="term" value="F:monooxygenase activity"/>
    <property type="evidence" value="ECO:0007669"/>
    <property type="project" value="UniProtKB-KW"/>
</dbReference>
<keyword evidence="9" id="KW-0472">Membrane</keyword>
<dbReference type="GO" id="GO:0016705">
    <property type="term" value="F:oxidoreductase activity, acting on paired donors, with incorporation or reduction of molecular oxygen"/>
    <property type="evidence" value="ECO:0007669"/>
    <property type="project" value="InterPro"/>
</dbReference>
<evidence type="ECO:0000256" key="1">
    <source>
        <dbReference type="ARBA" id="ARBA00001971"/>
    </source>
</evidence>
<comment type="cofactor">
    <cofactor evidence="1 6">
        <name>heme</name>
        <dbReference type="ChEBI" id="CHEBI:30413"/>
    </cofactor>
</comment>
<evidence type="ECO:0000313" key="10">
    <source>
        <dbReference type="EMBL" id="KAG9251582.1"/>
    </source>
</evidence>
<organism evidence="10 11">
    <name type="scientific">Emericellopsis atlantica</name>
    <dbReference type="NCBI Taxonomy" id="2614577"/>
    <lineage>
        <taxon>Eukaryota</taxon>
        <taxon>Fungi</taxon>
        <taxon>Dikarya</taxon>
        <taxon>Ascomycota</taxon>
        <taxon>Pezizomycotina</taxon>
        <taxon>Sordariomycetes</taxon>
        <taxon>Hypocreomycetidae</taxon>
        <taxon>Hypocreales</taxon>
        <taxon>Bionectriaceae</taxon>
        <taxon>Emericellopsis</taxon>
    </lineage>
</organism>
<dbReference type="GO" id="GO:0020037">
    <property type="term" value="F:heme binding"/>
    <property type="evidence" value="ECO:0007669"/>
    <property type="project" value="InterPro"/>
</dbReference>